<dbReference type="InterPro" id="IPR057206">
    <property type="entry name" value="DUF7884"/>
</dbReference>
<dbReference type="PIRSF" id="PIRSF003085">
    <property type="entry name" value="CMAS"/>
    <property type="match status" value="1"/>
</dbReference>
<evidence type="ECO:0000256" key="4">
    <source>
        <dbReference type="ARBA" id="ARBA00022691"/>
    </source>
</evidence>
<keyword evidence="2 7" id="KW-0489">Methyltransferase</keyword>
<protein>
    <submittedName>
        <fullName evidence="7">Cyclopropane-fatty-acyl-phospholipid synthase</fullName>
        <ecNumber evidence="7">2.1.1.79</ecNumber>
    </submittedName>
</protein>
<organism evidence="7 8">
    <name type="scientific">Geotalea uraniireducens (strain Rf4)</name>
    <name type="common">Geobacter uraniireducens</name>
    <dbReference type="NCBI Taxonomy" id="351605"/>
    <lineage>
        <taxon>Bacteria</taxon>
        <taxon>Pseudomonadati</taxon>
        <taxon>Thermodesulfobacteriota</taxon>
        <taxon>Desulfuromonadia</taxon>
        <taxon>Geobacterales</taxon>
        <taxon>Geobacteraceae</taxon>
        <taxon>Geotalea</taxon>
    </lineage>
</organism>
<dbReference type="SUPFAM" id="SSF53335">
    <property type="entry name" value="S-adenosyl-L-methionine-dependent methyltransferases"/>
    <property type="match status" value="1"/>
</dbReference>
<dbReference type="OrthoDB" id="9782855at2"/>
<evidence type="ECO:0000259" key="6">
    <source>
        <dbReference type="Pfam" id="PF25371"/>
    </source>
</evidence>
<gene>
    <name evidence="7" type="ordered locus">Gura_1633</name>
</gene>
<dbReference type="InterPro" id="IPR029063">
    <property type="entry name" value="SAM-dependent_MTases_sf"/>
</dbReference>
<evidence type="ECO:0000256" key="2">
    <source>
        <dbReference type="ARBA" id="ARBA00022603"/>
    </source>
</evidence>
<evidence type="ECO:0000313" key="8">
    <source>
        <dbReference type="Proteomes" id="UP000006695"/>
    </source>
</evidence>
<sequence length="431" mass="49598">MFVMPVTGPDRMVQESLAFLQKLLADHHPRNFDVQFWDGTIWHAEPGLPVSFTLVLNHPGALRRMFWPPNQLTLGEAFIYDDFDIKGDILEAFALADTLINLRWSLFEKMHYGRYLLSLPTRADSHAAQRGALLKGALHSRQRDQQAVTYHYNVSNDFYRIWLDEGMVYSCGYFAASEDSLDLAQKRKLDYICRKLRLKAGERFLDIGCGWGSLVMHAAENYGVDAFGITLSQPQAELAKERIRRLGLENRCRVEVCDYREVLGESRFDKLASIGMFEHVGTSHLQEYFERAWRLLKPGGVFLNHGIAGSLSEPFPDGPSFVDRYVFPDGELLPISTTIRSAEQSGFEVRDLESLREHYALTLRHWVRRLEGASDVVRRVTDEMTYRIWRLYMAGSAYNFDHGRLNIYQALLVKPARGRSMLPLTRSDWYA</sequence>
<keyword evidence="3 7" id="KW-0808">Transferase</keyword>
<dbReference type="RefSeq" id="WP_011938535.1">
    <property type="nucleotide sequence ID" value="NC_009483.1"/>
</dbReference>
<evidence type="ECO:0000256" key="3">
    <source>
        <dbReference type="ARBA" id="ARBA00022679"/>
    </source>
</evidence>
<reference evidence="7 8" key="1">
    <citation type="submission" date="2007-05" db="EMBL/GenBank/DDBJ databases">
        <title>Complete sequence of Geobacter uraniireducens Rf4.</title>
        <authorList>
            <consortium name="US DOE Joint Genome Institute"/>
            <person name="Copeland A."/>
            <person name="Lucas S."/>
            <person name="Lapidus A."/>
            <person name="Barry K."/>
            <person name="Detter J.C."/>
            <person name="Glavina del Rio T."/>
            <person name="Hammon N."/>
            <person name="Israni S."/>
            <person name="Dalin E."/>
            <person name="Tice H."/>
            <person name="Pitluck S."/>
            <person name="Chertkov O."/>
            <person name="Brettin T."/>
            <person name="Bruce D."/>
            <person name="Han C."/>
            <person name="Schmutz J."/>
            <person name="Larimer F."/>
            <person name="Land M."/>
            <person name="Hauser L."/>
            <person name="Kyrpides N."/>
            <person name="Mikhailova N."/>
            <person name="Shelobolina E."/>
            <person name="Aklujkar M."/>
            <person name="Lovley D."/>
            <person name="Richardson P."/>
        </authorList>
    </citation>
    <scope>NUCLEOTIDE SEQUENCE [LARGE SCALE GENOMIC DNA]</scope>
    <source>
        <strain evidence="7 8">Rf4</strain>
    </source>
</reference>
<dbReference type="EC" id="2.1.1.79" evidence="7"/>
<feature type="domain" description="DUF7884" evidence="6">
    <location>
        <begin position="19"/>
        <end position="92"/>
    </location>
</feature>
<dbReference type="CDD" id="cd02440">
    <property type="entry name" value="AdoMet_MTases"/>
    <property type="match status" value="1"/>
</dbReference>
<dbReference type="Gene3D" id="3.40.50.150">
    <property type="entry name" value="Vaccinia Virus protein VP39"/>
    <property type="match status" value="1"/>
</dbReference>
<dbReference type="PANTHER" id="PTHR43667">
    <property type="entry name" value="CYCLOPROPANE-FATTY-ACYL-PHOSPHOLIPID SYNTHASE"/>
    <property type="match status" value="1"/>
</dbReference>
<comment type="similarity">
    <text evidence="1">Belongs to the CFA/CMAS family.</text>
</comment>
<dbReference type="GO" id="GO:0008610">
    <property type="term" value="P:lipid biosynthetic process"/>
    <property type="evidence" value="ECO:0007669"/>
    <property type="project" value="InterPro"/>
</dbReference>
<dbReference type="GO" id="GO:0032259">
    <property type="term" value="P:methylation"/>
    <property type="evidence" value="ECO:0007669"/>
    <property type="project" value="UniProtKB-KW"/>
</dbReference>
<name>A5GEH3_GEOUR</name>
<dbReference type="HOGENOM" id="CLU_026434_6_2_7"/>
<dbReference type="PANTHER" id="PTHR43667:SF1">
    <property type="entry name" value="CYCLOPROPANE-FATTY-ACYL-PHOSPHOLIPID SYNTHASE"/>
    <property type="match status" value="1"/>
</dbReference>
<dbReference type="Pfam" id="PF02353">
    <property type="entry name" value="CMAS"/>
    <property type="match status" value="1"/>
</dbReference>
<dbReference type="STRING" id="351605.Gura_1633"/>
<dbReference type="InterPro" id="IPR003333">
    <property type="entry name" value="CMAS"/>
</dbReference>
<evidence type="ECO:0000256" key="5">
    <source>
        <dbReference type="ARBA" id="ARBA00023098"/>
    </source>
</evidence>
<dbReference type="KEGG" id="gur:Gura_1633"/>
<evidence type="ECO:0000313" key="7">
    <source>
        <dbReference type="EMBL" id="ABQ25828.1"/>
    </source>
</evidence>
<evidence type="ECO:0000256" key="1">
    <source>
        <dbReference type="ARBA" id="ARBA00010815"/>
    </source>
</evidence>
<dbReference type="EMBL" id="CP000698">
    <property type="protein sequence ID" value="ABQ25828.1"/>
    <property type="molecule type" value="Genomic_DNA"/>
</dbReference>
<accession>A5GEH3</accession>
<dbReference type="Pfam" id="PF25371">
    <property type="entry name" value="DUF7884"/>
    <property type="match status" value="1"/>
</dbReference>
<keyword evidence="4" id="KW-0949">S-adenosyl-L-methionine</keyword>
<keyword evidence="8" id="KW-1185">Reference proteome</keyword>
<dbReference type="Proteomes" id="UP000006695">
    <property type="component" value="Chromosome"/>
</dbReference>
<dbReference type="InterPro" id="IPR050723">
    <property type="entry name" value="CFA/CMAS"/>
</dbReference>
<dbReference type="AlphaFoldDB" id="A5GEH3"/>
<proteinExistence type="inferred from homology"/>
<dbReference type="GO" id="GO:0008825">
    <property type="term" value="F:cyclopropane-fatty-acyl-phospholipid synthase activity"/>
    <property type="evidence" value="ECO:0007669"/>
    <property type="project" value="UniProtKB-EC"/>
</dbReference>
<keyword evidence="5" id="KW-0443">Lipid metabolism</keyword>